<proteinExistence type="predicted"/>
<reference evidence="1" key="1">
    <citation type="journal article" date="2020" name="Stud. Mycol.">
        <title>101 Dothideomycetes genomes: a test case for predicting lifestyles and emergence of pathogens.</title>
        <authorList>
            <person name="Haridas S."/>
            <person name="Albert R."/>
            <person name="Binder M."/>
            <person name="Bloem J."/>
            <person name="Labutti K."/>
            <person name="Salamov A."/>
            <person name="Andreopoulos B."/>
            <person name="Baker S."/>
            <person name="Barry K."/>
            <person name="Bills G."/>
            <person name="Bluhm B."/>
            <person name="Cannon C."/>
            <person name="Castanera R."/>
            <person name="Culley D."/>
            <person name="Daum C."/>
            <person name="Ezra D."/>
            <person name="Gonzalez J."/>
            <person name="Henrissat B."/>
            <person name="Kuo A."/>
            <person name="Liang C."/>
            <person name="Lipzen A."/>
            <person name="Lutzoni F."/>
            <person name="Magnuson J."/>
            <person name="Mondo S."/>
            <person name="Nolan M."/>
            <person name="Ohm R."/>
            <person name="Pangilinan J."/>
            <person name="Park H.-J."/>
            <person name="Ramirez L."/>
            <person name="Alfaro M."/>
            <person name="Sun H."/>
            <person name="Tritt A."/>
            <person name="Yoshinaga Y."/>
            <person name="Zwiers L.-H."/>
            <person name="Turgeon B."/>
            <person name="Goodwin S."/>
            <person name="Spatafora J."/>
            <person name="Crous P."/>
            <person name="Grigoriev I."/>
        </authorList>
    </citation>
    <scope>NUCLEOTIDE SEQUENCE</scope>
    <source>
        <strain evidence="1">CBS 101060</strain>
    </source>
</reference>
<sequence length="181" mass="20290">MALTGTVQYAGPCLALRLYYFVAGPKPVQSLSQKSLRKVIEVSTVESVERGKETNEYPRSHLISDSITVSSTVIRRLDGISARLGSARDYSNRPITTAAAIASSFIWDHAFLKVLIMGSSCTQKQRLRGTFSACKHRDFSLRKQKMELMSNGGCRRSKSAILSKVILYRYQTRTKYSRLQS</sequence>
<dbReference type="EMBL" id="MU006093">
    <property type="protein sequence ID" value="KAF2840457.1"/>
    <property type="molecule type" value="Genomic_DNA"/>
</dbReference>
<name>A0A9P4SEP9_9PEZI</name>
<keyword evidence="2" id="KW-1185">Reference proteome</keyword>
<evidence type="ECO:0000313" key="1">
    <source>
        <dbReference type="EMBL" id="KAF2840457.1"/>
    </source>
</evidence>
<evidence type="ECO:0000313" key="2">
    <source>
        <dbReference type="Proteomes" id="UP000799429"/>
    </source>
</evidence>
<organism evidence="1 2">
    <name type="scientific">Patellaria atrata CBS 101060</name>
    <dbReference type="NCBI Taxonomy" id="1346257"/>
    <lineage>
        <taxon>Eukaryota</taxon>
        <taxon>Fungi</taxon>
        <taxon>Dikarya</taxon>
        <taxon>Ascomycota</taxon>
        <taxon>Pezizomycotina</taxon>
        <taxon>Dothideomycetes</taxon>
        <taxon>Dothideomycetes incertae sedis</taxon>
        <taxon>Patellariales</taxon>
        <taxon>Patellariaceae</taxon>
        <taxon>Patellaria</taxon>
    </lineage>
</organism>
<dbReference type="AlphaFoldDB" id="A0A9P4SEP9"/>
<accession>A0A9P4SEP9</accession>
<comment type="caution">
    <text evidence="1">The sequence shown here is derived from an EMBL/GenBank/DDBJ whole genome shotgun (WGS) entry which is preliminary data.</text>
</comment>
<gene>
    <name evidence="1" type="ORF">M501DRAFT_706827</name>
</gene>
<protein>
    <submittedName>
        <fullName evidence="1">Uncharacterized protein</fullName>
    </submittedName>
</protein>
<dbReference type="Proteomes" id="UP000799429">
    <property type="component" value="Unassembled WGS sequence"/>
</dbReference>